<reference evidence="7 8" key="1">
    <citation type="submission" date="2016-09" db="EMBL/GenBank/DDBJ databases">
        <authorList>
            <person name="Capua I."/>
            <person name="De Benedictis P."/>
            <person name="Joannis T."/>
            <person name="Lombin L.H."/>
            <person name="Cattoli G."/>
        </authorList>
    </citation>
    <scope>NUCLEOTIDE SEQUENCE [LARGE SCALE GENOMIC DNA]</scope>
    <source>
        <strain evidence="7 8">A7P-90m</strain>
    </source>
</reference>
<keyword evidence="3 7" id="KW-0067">ATP-binding</keyword>
<dbReference type="GO" id="GO:0003677">
    <property type="term" value="F:DNA binding"/>
    <property type="evidence" value="ECO:0007669"/>
    <property type="project" value="InterPro"/>
</dbReference>
<dbReference type="PROSITE" id="PS00211">
    <property type="entry name" value="ABC_TRANSPORTER_1"/>
    <property type="match status" value="2"/>
</dbReference>
<dbReference type="GO" id="GO:0016887">
    <property type="term" value="F:ATP hydrolysis activity"/>
    <property type="evidence" value="ECO:0007669"/>
    <property type="project" value="InterPro"/>
</dbReference>
<comment type="similarity">
    <text evidence="4">Belongs to the ABC transporter superfamily. ABCF family. YbiT subfamily.</text>
</comment>
<dbReference type="InterPro" id="IPR017871">
    <property type="entry name" value="ABC_transporter-like_CS"/>
</dbReference>
<dbReference type="EMBL" id="FMYP01000058">
    <property type="protein sequence ID" value="SDC87548.1"/>
    <property type="molecule type" value="Genomic_DNA"/>
</dbReference>
<dbReference type="Gene3D" id="3.40.50.300">
    <property type="entry name" value="P-loop containing nucleotide triphosphate hydrolases"/>
    <property type="match status" value="2"/>
</dbReference>
<dbReference type="InterPro" id="IPR003593">
    <property type="entry name" value="AAA+_ATPase"/>
</dbReference>
<evidence type="ECO:0000256" key="3">
    <source>
        <dbReference type="ARBA" id="ARBA00022840"/>
    </source>
</evidence>
<dbReference type="PANTHER" id="PTHR42855">
    <property type="entry name" value="ABC TRANSPORTER ATP-BINDING SUBUNIT"/>
    <property type="match status" value="1"/>
</dbReference>
<dbReference type="InterPro" id="IPR037118">
    <property type="entry name" value="Val-tRNA_synth_C_sf"/>
</dbReference>
<feature type="domain" description="ABC transporter" evidence="6">
    <location>
        <begin position="2"/>
        <end position="260"/>
    </location>
</feature>
<dbReference type="InterPro" id="IPR032781">
    <property type="entry name" value="ABC_tran_Xtn"/>
</dbReference>
<dbReference type="CDD" id="cd03221">
    <property type="entry name" value="ABCF_EF-3"/>
    <property type="match status" value="2"/>
</dbReference>
<dbReference type="GO" id="GO:0005524">
    <property type="term" value="F:ATP binding"/>
    <property type="evidence" value="ECO:0007669"/>
    <property type="project" value="UniProtKB-KW"/>
</dbReference>
<dbReference type="Pfam" id="PF00005">
    <property type="entry name" value="ABC_tran"/>
    <property type="match status" value="2"/>
</dbReference>
<sequence length="653" mass="74187">MVSVNDVWVSFGGFDLLKGISFMINPRDRIGLVGRNGAGKSTLLKILYGMQKPTSGNISSVSGSTLGYLAQTIEVKDGRTVMEEASLAFSDVLEMEKEMEYLSHEVSTRTDYESDEYSKLVERYSDVNERHAMVGGASLEGEVEKTLLGLGFERKDFVRQTSEFSGGWRMRIELAKILLQRPNLILLDEPTNHLDIESIQWLEDYLTEYPGAVVLISHDRAFLNNVTNRTVEVVLGKVHDYKASYSHYMELRKERREQQMAAYLNQRKMIEDTEDFINRFRSKATKAVQVQSRIKQLDKVERLEIDEEDTSAMNIKFPAAPRSGQVVMEAEDLTKAFGKHVVFSDVNIKIERGEKVAFVGRNGEGKSTLSRIAVGDLEATKGFAKMGHNVLVGYFAQNQDDLMDGNMTVFETIDDIAVGDIRTKIRDILGAFLFRGSDVDKKVKVLSGGERSRLAMAKLMFQPYNLLILDEPTNHMDIVSKDILKEALRKYDGTMIIVSHDREFLDGLVDKLFEFRGGKVKEHLGGIYDFLKRRKMESLKELERKTVAQQTESAAKSTGENKLSYAERKEMDKVIRKVVTRITDCEKKIEAKEAEIAKIDILLANPEQNTPNQSVSDVFRHYQELKHEVEGLLADWELLNSEKEKLEQERGII</sequence>
<evidence type="ECO:0000313" key="8">
    <source>
        <dbReference type="Proteomes" id="UP000199452"/>
    </source>
</evidence>
<organism evidence="7 8">
    <name type="scientific">Williamwhitmania taraxaci</name>
    <dbReference type="NCBI Taxonomy" id="1640674"/>
    <lineage>
        <taxon>Bacteria</taxon>
        <taxon>Pseudomonadati</taxon>
        <taxon>Bacteroidota</taxon>
        <taxon>Bacteroidia</taxon>
        <taxon>Bacteroidales</taxon>
        <taxon>Williamwhitmaniaceae</taxon>
        <taxon>Williamwhitmania</taxon>
    </lineage>
</organism>
<dbReference type="InterPro" id="IPR027417">
    <property type="entry name" value="P-loop_NTPase"/>
</dbReference>
<name>A0A1G6Q5F9_9BACT</name>
<dbReference type="InterPro" id="IPR051309">
    <property type="entry name" value="ABCF_ATPase"/>
</dbReference>
<evidence type="ECO:0000259" key="6">
    <source>
        <dbReference type="PROSITE" id="PS50893"/>
    </source>
</evidence>
<evidence type="ECO:0000256" key="4">
    <source>
        <dbReference type="ARBA" id="ARBA00061551"/>
    </source>
</evidence>
<dbReference type="InterPro" id="IPR032524">
    <property type="entry name" value="ABC_tran_C"/>
</dbReference>
<keyword evidence="1" id="KW-0677">Repeat</keyword>
<keyword evidence="2" id="KW-0547">Nucleotide-binding</keyword>
<dbReference type="FunFam" id="3.40.50.300:FF:000070">
    <property type="entry name" value="Putative ABC transporter ATP-binding component"/>
    <property type="match status" value="1"/>
</dbReference>
<dbReference type="STRING" id="1640674.SAMN05216323_10584"/>
<dbReference type="SMART" id="SM00382">
    <property type="entry name" value="AAA"/>
    <property type="match status" value="2"/>
</dbReference>
<evidence type="ECO:0000313" key="7">
    <source>
        <dbReference type="EMBL" id="SDC87548.1"/>
    </source>
</evidence>
<dbReference type="PANTHER" id="PTHR42855:SF2">
    <property type="entry name" value="DRUG RESISTANCE ABC TRANSPORTER,ATP-BINDING PROTEIN"/>
    <property type="match status" value="1"/>
</dbReference>
<evidence type="ECO:0000256" key="1">
    <source>
        <dbReference type="ARBA" id="ARBA00022737"/>
    </source>
</evidence>
<dbReference type="Pfam" id="PF16326">
    <property type="entry name" value="ABC_tran_CTD"/>
    <property type="match status" value="1"/>
</dbReference>
<dbReference type="Proteomes" id="UP000199452">
    <property type="component" value="Unassembled WGS sequence"/>
</dbReference>
<keyword evidence="8" id="KW-1185">Reference proteome</keyword>
<dbReference type="OrthoDB" id="1521973at2"/>
<proteinExistence type="inferred from homology"/>
<evidence type="ECO:0000256" key="5">
    <source>
        <dbReference type="ARBA" id="ARBA00074044"/>
    </source>
</evidence>
<dbReference type="SUPFAM" id="SSF52540">
    <property type="entry name" value="P-loop containing nucleoside triphosphate hydrolases"/>
    <property type="match status" value="2"/>
</dbReference>
<protein>
    <recommendedName>
        <fullName evidence="5">Probable ATP-binding protein YbiT</fullName>
    </recommendedName>
</protein>
<dbReference type="InterPro" id="IPR003439">
    <property type="entry name" value="ABC_transporter-like_ATP-bd"/>
</dbReference>
<dbReference type="FunFam" id="3.40.50.300:FF:000011">
    <property type="entry name" value="Putative ABC transporter ATP-binding component"/>
    <property type="match status" value="1"/>
</dbReference>
<dbReference type="Gene3D" id="1.10.287.380">
    <property type="entry name" value="Valyl-tRNA synthetase, C-terminal domain"/>
    <property type="match status" value="1"/>
</dbReference>
<gene>
    <name evidence="7" type="ORF">SAMN05216323_10584</name>
</gene>
<accession>A0A1G6Q5F9</accession>
<dbReference type="PROSITE" id="PS50893">
    <property type="entry name" value="ABC_TRANSPORTER_2"/>
    <property type="match status" value="2"/>
</dbReference>
<feature type="domain" description="ABC transporter" evidence="6">
    <location>
        <begin position="328"/>
        <end position="542"/>
    </location>
</feature>
<evidence type="ECO:0000256" key="2">
    <source>
        <dbReference type="ARBA" id="ARBA00022741"/>
    </source>
</evidence>
<dbReference type="Pfam" id="PF12848">
    <property type="entry name" value="ABC_tran_Xtn"/>
    <property type="match status" value="1"/>
</dbReference>
<dbReference type="AlphaFoldDB" id="A0A1G6Q5F9"/>